<organism evidence="2 3">
    <name type="scientific">Aquatica leii</name>
    <dbReference type="NCBI Taxonomy" id="1421715"/>
    <lineage>
        <taxon>Eukaryota</taxon>
        <taxon>Metazoa</taxon>
        <taxon>Ecdysozoa</taxon>
        <taxon>Arthropoda</taxon>
        <taxon>Hexapoda</taxon>
        <taxon>Insecta</taxon>
        <taxon>Pterygota</taxon>
        <taxon>Neoptera</taxon>
        <taxon>Endopterygota</taxon>
        <taxon>Coleoptera</taxon>
        <taxon>Polyphaga</taxon>
        <taxon>Elateriformia</taxon>
        <taxon>Elateroidea</taxon>
        <taxon>Lampyridae</taxon>
        <taxon>Luciolinae</taxon>
        <taxon>Aquatica</taxon>
    </lineage>
</organism>
<dbReference type="Proteomes" id="UP001353858">
    <property type="component" value="Unassembled WGS sequence"/>
</dbReference>
<dbReference type="SMART" id="SM00587">
    <property type="entry name" value="CHK"/>
    <property type="match status" value="1"/>
</dbReference>
<dbReference type="InterPro" id="IPR004119">
    <property type="entry name" value="EcKL"/>
</dbReference>
<comment type="caution">
    <text evidence="2">The sequence shown here is derived from an EMBL/GenBank/DDBJ whole genome shotgun (WGS) entry which is preliminary data.</text>
</comment>
<feature type="domain" description="CHK kinase-like" evidence="1">
    <location>
        <begin position="127"/>
        <end position="327"/>
    </location>
</feature>
<evidence type="ECO:0000313" key="2">
    <source>
        <dbReference type="EMBL" id="KAK4884254.1"/>
    </source>
</evidence>
<dbReference type="AlphaFoldDB" id="A0AAN7Q330"/>
<evidence type="ECO:0000313" key="3">
    <source>
        <dbReference type="Proteomes" id="UP001353858"/>
    </source>
</evidence>
<dbReference type="PANTHER" id="PTHR11012">
    <property type="entry name" value="PROTEIN KINASE-LIKE DOMAIN-CONTAINING"/>
    <property type="match status" value="1"/>
</dbReference>
<dbReference type="PANTHER" id="PTHR11012:SF30">
    <property type="entry name" value="PROTEIN KINASE-LIKE DOMAIN-CONTAINING"/>
    <property type="match status" value="1"/>
</dbReference>
<proteinExistence type="predicted"/>
<dbReference type="InterPro" id="IPR011009">
    <property type="entry name" value="Kinase-like_dom_sf"/>
</dbReference>
<dbReference type="InterPro" id="IPR015897">
    <property type="entry name" value="CHK_kinase-like"/>
</dbReference>
<reference evidence="3" key="1">
    <citation type="submission" date="2023-01" db="EMBL/GenBank/DDBJ databases">
        <title>Key to firefly adult light organ development and bioluminescence: homeobox transcription factors regulate luciferase expression and transportation to peroxisome.</title>
        <authorList>
            <person name="Fu X."/>
        </authorList>
    </citation>
    <scope>NUCLEOTIDE SEQUENCE [LARGE SCALE GENOMIC DNA]</scope>
</reference>
<name>A0AAN7Q330_9COLE</name>
<sequence length="416" mass="48620">MEENNISLLTKENENFLHDYLRKLNVTDYKIDVTSATNPGDNYFGIIARIKIDSQESTLHWIFKAAMQQEKFRLLTGVAELYKRECYIYSTVFKVFEELQMQSGILHQFKSYPKYLTHSLNPPNESIIMEDLKVEGYSIHDRFKTLDYNHVMLAVREYSRFHALSFALRDQKPSLFEEVSKNCQDVLFSNPVMSCEEVIDAANFKFNCIEETIDGSQKSLYKAFIKAKQDFAFIGLKCTKSGVASKYSVICHGDSWNNNLLFQYSNLNNAHAPTSLAIIDWQLSRVGSPILDLTHFLYTCTDKQFRDKYYHEIIEEYYNTFSSFLRNLGSDPEILFPYSEYEEHLKKYSIFGLYMAVQILYLVFSSKDEVPDLHNITSKQDGLKVLNYRLKNNDMYTTRIKDIITDFENLGYNLQI</sequence>
<dbReference type="Gene3D" id="3.90.1200.10">
    <property type="match status" value="1"/>
</dbReference>
<evidence type="ECO:0000259" key="1">
    <source>
        <dbReference type="SMART" id="SM00587"/>
    </source>
</evidence>
<accession>A0AAN7Q330</accession>
<dbReference type="SUPFAM" id="SSF56112">
    <property type="entry name" value="Protein kinase-like (PK-like)"/>
    <property type="match status" value="1"/>
</dbReference>
<keyword evidence="3" id="KW-1185">Reference proteome</keyword>
<dbReference type="Pfam" id="PF02958">
    <property type="entry name" value="EcKL"/>
    <property type="match status" value="1"/>
</dbReference>
<protein>
    <recommendedName>
        <fullName evidence="1">CHK kinase-like domain-containing protein</fullName>
    </recommendedName>
</protein>
<dbReference type="EMBL" id="JARPUR010000001">
    <property type="protein sequence ID" value="KAK4884254.1"/>
    <property type="molecule type" value="Genomic_DNA"/>
</dbReference>
<gene>
    <name evidence="2" type="ORF">RN001_000525</name>
</gene>